<dbReference type="OrthoDB" id="46396at2759"/>
<protein>
    <submittedName>
        <fullName evidence="3">Uncharacterized protein</fullName>
    </submittedName>
</protein>
<keyword evidence="2" id="KW-1133">Transmembrane helix</keyword>
<keyword evidence="2" id="KW-0472">Membrane</keyword>
<dbReference type="Proteomes" id="UP000327013">
    <property type="component" value="Unassembled WGS sequence"/>
</dbReference>
<evidence type="ECO:0000313" key="3">
    <source>
        <dbReference type="EMBL" id="KAB8648490.1"/>
    </source>
</evidence>
<organism evidence="3 4">
    <name type="scientific">Carpinus fangiana</name>
    <dbReference type="NCBI Taxonomy" id="176857"/>
    <lineage>
        <taxon>Eukaryota</taxon>
        <taxon>Viridiplantae</taxon>
        <taxon>Streptophyta</taxon>
        <taxon>Embryophyta</taxon>
        <taxon>Tracheophyta</taxon>
        <taxon>Spermatophyta</taxon>
        <taxon>Magnoliopsida</taxon>
        <taxon>eudicotyledons</taxon>
        <taxon>Gunneridae</taxon>
        <taxon>Pentapetalae</taxon>
        <taxon>rosids</taxon>
        <taxon>fabids</taxon>
        <taxon>Fagales</taxon>
        <taxon>Betulaceae</taxon>
        <taxon>Carpinus</taxon>
    </lineage>
</organism>
<keyword evidence="2" id="KW-0812">Transmembrane</keyword>
<feature type="region of interest" description="Disordered" evidence="1">
    <location>
        <begin position="17"/>
        <end position="36"/>
    </location>
</feature>
<evidence type="ECO:0000256" key="2">
    <source>
        <dbReference type="SAM" id="Phobius"/>
    </source>
</evidence>
<dbReference type="AlphaFoldDB" id="A0A5N6L337"/>
<feature type="transmembrane region" description="Helical" evidence="2">
    <location>
        <begin position="41"/>
        <end position="57"/>
    </location>
</feature>
<sequence length="58" mass="6721">MDRLRAFLKPQQAYEPIDEDAADSQRGEAATHSNRSSPFSWVQYSIFFLLGIAMLWAW</sequence>
<reference evidence="3 4" key="1">
    <citation type="submission" date="2019-06" db="EMBL/GenBank/DDBJ databases">
        <title>A chromosomal-level reference genome of Carpinus fangiana (Coryloideae, Betulaceae).</title>
        <authorList>
            <person name="Yang X."/>
            <person name="Wang Z."/>
            <person name="Zhang L."/>
            <person name="Hao G."/>
            <person name="Liu J."/>
            <person name="Yang Y."/>
        </authorList>
    </citation>
    <scope>NUCLEOTIDE SEQUENCE [LARGE SCALE GENOMIC DNA]</scope>
    <source>
        <strain evidence="3">Cfa_2016G</strain>
        <tissue evidence="3">Leaf</tissue>
    </source>
</reference>
<dbReference type="EMBL" id="VIBQ01000080">
    <property type="protein sequence ID" value="KAB8648490.1"/>
    <property type="molecule type" value="Genomic_DNA"/>
</dbReference>
<evidence type="ECO:0000256" key="1">
    <source>
        <dbReference type="SAM" id="MobiDB-lite"/>
    </source>
</evidence>
<comment type="caution">
    <text evidence="3">The sequence shown here is derived from an EMBL/GenBank/DDBJ whole genome shotgun (WGS) entry which is preliminary data.</text>
</comment>
<name>A0A5N6L337_9ROSI</name>
<gene>
    <name evidence="3" type="ORF">FH972_026146</name>
</gene>
<proteinExistence type="predicted"/>
<accession>A0A5N6L337</accession>
<keyword evidence="4" id="KW-1185">Reference proteome</keyword>
<evidence type="ECO:0000313" key="4">
    <source>
        <dbReference type="Proteomes" id="UP000327013"/>
    </source>
</evidence>